<dbReference type="Proteomes" id="UP000006797">
    <property type="component" value="Chromosome"/>
</dbReference>
<evidence type="ECO:0000313" key="7">
    <source>
        <dbReference type="Proteomes" id="UP000006797"/>
    </source>
</evidence>
<dbReference type="SUPFAM" id="SSF53850">
    <property type="entry name" value="Periplasmic binding protein-like II"/>
    <property type="match status" value="1"/>
</dbReference>
<protein>
    <submittedName>
        <fullName evidence="6">HTH-type transcriptional regulator</fullName>
    </submittedName>
</protein>
<dbReference type="Gene3D" id="1.10.10.10">
    <property type="entry name" value="Winged helix-like DNA-binding domain superfamily/Winged helix DNA-binding domain"/>
    <property type="match status" value="1"/>
</dbReference>
<dbReference type="GO" id="GO:0003700">
    <property type="term" value="F:DNA-binding transcription factor activity"/>
    <property type="evidence" value="ECO:0007669"/>
    <property type="project" value="InterPro"/>
</dbReference>
<dbReference type="PANTHER" id="PTHR30537">
    <property type="entry name" value="HTH-TYPE TRANSCRIPTIONAL REGULATOR"/>
    <property type="match status" value="1"/>
</dbReference>
<dbReference type="SUPFAM" id="SSF46785">
    <property type="entry name" value="Winged helix' DNA-binding domain"/>
    <property type="match status" value="1"/>
</dbReference>
<feature type="domain" description="HTH lysR-type" evidence="5">
    <location>
        <begin position="1"/>
        <end position="59"/>
    </location>
</feature>
<dbReference type="CDD" id="cd08422">
    <property type="entry name" value="PBP2_CrgA_like"/>
    <property type="match status" value="1"/>
</dbReference>
<dbReference type="InterPro" id="IPR058163">
    <property type="entry name" value="LysR-type_TF_proteobact-type"/>
</dbReference>
<organism evidence="6 7">
    <name type="scientific">Haemophilus influenzae F3047</name>
    <dbReference type="NCBI Taxonomy" id="935897"/>
    <lineage>
        <taxon>Bacteria</taxon>
        <taxon>Pseudomonadati</taxon>
        <taxon>Pseudomonadota</taxon>
        <taxon>Gammaproteobacteria</taxon>
        <taxon>Pasteurellales</taxon>
        <taxon>Pasteurellaceae</taxon>
        <taxon>Haemophilus</taxon>
    </lineage>
</organism>
<proteinExistence type="inferred from homology"/>
<dbReference type="PANTHER" id="PTHR30537:SF5">
    <property type="entry name" value="HTH-TYPE TRANSCRIPTIONAL ACTIVATOR TTDR-RELATED"/>
    <property type="match status" value="1"/>
</dbReference>
<dbReference type="AlphaFoldDB" id="A0AAV2U4A6"/>
<keyword evidence="2" id="KW-0805">Transcription regulation</keyword>
<keyword evidence="4" id="KW-0804">Transcription</keyword>
<dbReference type="Pfam" id="PF03466">
    <property type="entry name" value="LysR_substrate"/>
    <property type="match status" value="1"/>
</dbReference>
<comment type="similarity">
    <text evidence="1">Belongs to the LysR transcriptional regulatory family.</text>
</comment>
<dbReference type="InterPro" id="IPR036388">
    <property type="entry name" value="WH-like_DNA-bd_sf"/>
</dbReference>
<gene>
    <name evidence="6" type="ORF">HICON_16780</name>
</gene>
<dbReference type="PROSITE" id="PS50931">
    <property type="entry name" value="HTH_LYSR"/>
    <property type="match status" value="1"/>
</dbReference>
<keyword evidence="3" id="KW-0238">DNA-binding</keyword>
<name>A0AAV2U4A6_HAEIF</name>
<sequence>MDKLNAISIFCKVIETQSFTLAAKQQNISVAMASKLVSQLEEHLKTRLLQRTTRKIMPTEAGMMYYQRCQGILLDLDEADSSITHLTSSLQGNLLISVPRDFGLLFIAPNLPTFMAKHPHLHIEVEFNDKKIDLLSEGYDLALRIDYMEDSSLVSRKIGTTTVHFAASPNYLETNGIPQTPDDLEHHNGLLYKNAMNPVNWVGSRINQTQRFKIQSKVVSNSAFALLNMAKAGLGIANLPKFILGRAFEKGELIEILPEYKQQKLEIHVVYPNRRHLPIKVRALFIEFLSGLGLCSEILENHEDNI</sequence>
<accession>A0AAV2U4A6</accession>
<dbReference type="EMBL" id="FQ670204">
    <property type="protein sequence ID" value="CBY87172.1"/>
    <property type="molecule type" value="Genomic_DNA"/>
</dbReference>
<dbReference type="InterPro" id="IPR005119">
    <property type="entry name" value="LysR_subst-bd"/>
</dbReference>
<dbReference type="Gene3D" id="3.40.190.290">
    <property type="match status" value="1"/>
</dbReference>
<evidence type="ECO:0000256" key="3">
    <source>
        <dbReference type="ARBA" id="ARBA00023125"/>
    </source>
</evidence>
<evidence type="ECO:0000313" key="6">
    <source>
        <dbReference type="EMBL" id="CBY87172.1"/>
    </source>
</evidence>
<evidence type="ECO:0000256" key="4">
    <source>
        <dbReference type="ARBA" id="ARBA00023163"/>
    </source>
</evidence>
<evidence type="ECO:0000256" key="1">
    <source>
        <dbReference type="ARBA" id="ARBA00009437"/>
    </source>
</evidence>
<dbReference type="KEGG" id="hil:HICON_16780"/>
<evidence type="ECO:0000256" key="2">
    <source>
        <dbReference type="ARBA" id="ARBA00023015"/>
    </source>
</evidence>
<dbReference type="InterPro" id="IPR036390">
    <property type="entry name" value="WH_DNA-bd_sf"/>
</dbReference>
<evidence type="ECO:0000259" key="5">
    <source>
        <dbReference type="PROSITE" id="PS50931"/>
    </source>
</evidence>
<dbReference type="FunFam" id="1.10.10.10:FF:000001">
    <property type="entry name" value="LysR family transcriptional regulator"/>
    <property type="match status" value="1"/>
</dbReference>
<dbReference type="GO" id="GO:0043565">
    <property type="term" value="F:sequence-specific DNA binding"/>
    <property type="evidence" value="ECO:0007669"/>
    <property type="project" value="TreeGrafter"/>
</dbReference>
<dbReference type="GO" id="GO:0006351">
    <property type="term" value="P:DNA-templated transcription"/>
    <property type="evidence" value="ECO:0007669"/>
    <property type="project" value="TreeGrafter"/>
</dbReference>
<dbReference type="RefSeq" id="WP_013527699.1">
    <property type="nucleotide sequence ID" value="NC_014922.1"/>
</dbReference>
<dbReference type="InterPro" id="IPR000847">
    <property type="entry name" value="LysR_HTH_N"/>
</dbReference>
<reference evidence="6 7" key="1">
    <citation type="journal article" date="2012" name="Emerg. Infect. Dis.">
        <title>Lineage-specific Virulence Determinants of Haemophilus influenzae Biogroup aegyptius.</title>
        <authorList>
            <person name="Strouts F.R."/>
            <person name="Power P."/>
            <person name="Croucher N.J."/>
            <person name="Corton N."/>
            <person name="van Tonder A."/>
            <person name="Quail M.A."/>
            <person name="Langford P.R."/>
            <person name="Hudson M.J."/>
            <person name="Parkhill J."/>
            <person name="Kroll J.S."/>
            <person name="Bentley S.D."/>
        </authorList>
    </citation>
    <scope>NUCLEOTIDE SEQUENCE [LARGE SCALE GENOMIC DNA]</scope>
    <source>
        <strain evidence="6 7">F3047</strain>
    </source>
</reference>
<dbReference type="Pfam" id="PF00126">
    <property type="entry name" value="HTH_1"/>
    <property type="match status" value="1"/>
</dbReference>